<dbReference type="SUPFAM" id="SSF48179">
    <property type="entry name" value="6-phosphogluconate dehydrogenase C-terminal domain-like"/>
    <property type="match status" value="1"/>
</dbReference>
<evidence type="ECO:0000256" key="2">
    <source>
        <dbReference type="ARBA" id="ARBA00023027"/>
    </source>
</evidence>
<reference evidence="6" key="1">
    <citation type="submission" date="2018-08" db="EMBL/GenBank/DDBJ databases">
        <authorList>
            <person name="Chevrot R."/>
        </authorList>
    </citation>
    <scope>NUCLEOTIDE SEQUENCE [LARGE SCALE GENOMIC DNA]</scope>
</reference>
<dbReference type="AlphaFoldDB" id="A0A383RGA2"/>
<dbReference type="GO" id="GO:0051287">
    <property type="term" value="F:NAD binding"/>
    <property type="evidence" value="ECO:0007669"/>
    <property type="project" value="InterPro"/>
</dbReference>
<dbReference type="Proteomes" id="UP000304148">
    <property type="component" value="Chromosome"/>
</dbReference>
<dbReference type="PIRSF" id="PIRSF000124">
    <property type="entry name" value="UDPglc_GDPman_dh"/>
    <property type="match status" value="1"/>
</dbReference>
<evidence type="ECO:0000259" key="4">
    <source>
        <dbReference type="SMART" id="SM00984"/>
    </source>
</evidence>
<dbReference type="InterPro" id="IPR014026">
    <property type="entry name" value="UDP-Glc/GDP-Man_DH_dimer"/>
</dbReference>
<dbReference type="InterPro" id="IPR008927">
    <property type="entry name" value="6-PGluconate_DH-like_C_sf"/>
</dbReference>
<dbReference type="InterPro" id="IPR001732">
    <property type="entry name" value="UDP-Glc/GDP-Man_DH_N"/>
</dbReference>
<evidence type="ECO:0000313" key="5">
    <source>
        <dbReference type="EMBL" id="SYX85990.1"/>
    </source>
</evidence>
<dbReference type="SMART" id="SM00984">
    <property type="entry name" value="UDPG_MGDP_dh_C"/>
    <property type="match status" value="1"/>
</dbReference>
<dbReference type="NCBIfam" id="TIGR03026">
    <property type="entry name" value="NDP-sugDHase"/>
    <property type="match status" value="1"/>
</dbReference>
<dbReference type="Pfam" id="PF03720">
    <property type="entry name" value="UDPG_MGDP_dh_C"/>
    <property type="match status" value="1"/>
</dbReference>
<dbReference type="InterPro" id="IPR014027">
    <property type="entry name" value="UDP-Glc/GDP-Man_DH_C"/>
</dbReference>
<gene>
    <name evidence="5" type="primary">wbpA</name>
    <name evidence="5" type="ORF">PBLR_14412</name>
</gene>
<comment type="similarity">
    <text evidence="3">Belongs to the UDP-glucose/GDP-mannose dehydrogenase family.</text>
</comment>
<dbReference type="InterPro" id="IPR017476">
    <property type="entry name" value="UDP-Glc/GDP-Man"/>
</dbReference>
<dbReference type="GO" id="GO:0016628">
    <property type="term" value="F:oxidoreductase activity, acting on the CH-CH group of donors, NAD or NADP as acceptor"/>
    <property type="evidence" value="ECO:0007669"/>
    <property type="project" value="InterPro"/>
</dbReference>
<sequence>MSVVASSFAISAADVLMEKLLDKSAVIGVVGLGYVGLPLAVEKAKSGFQVIGFDVQDTKVSLINQGINYIGDVVDEELSMMVQANKLMATTDFAFINEVDVVTICVPTPLDSYHQPDTSYVKQSTEEIAKHLRPGMLVILESTTYPGTTDELVKPILETSGFTCGGDFFLAYSPERVDPGNKSYNTKNTPKVVGGITESCTRVAAQLYRSVLEGDVVEVSSPAVAEMEKVFENTFRNINIALVNELTLLCNRMGINIWEVIDAAKTKPYGFMAFYPGPGLGGHCIPIDPFYLSWKAREYNCHMRLIETAGEINRTMPEYVVTRIGSILNEEGKTIKNSRIVLLGMAYKKDVDDWRESPVLTIMDALKSKGADVVFSDPHVVHCIHRGQCMEAAELTGELLGGADITVITTDHSAFDYQFICEQSQVVYDTRNAVKGEYGSAKYYRL</sequence>
<keyword evidence="2" id="KW-0520">NAD</keyword>
<dbReference type="InterPro" id="IPR036220">
    <property type="entry name" value="UDP-Glc/GDP-Man_DH_C_sf"/>
</dbReference>
<feature type="domain" description="UDP-glucose/GDP-mannose dehydrogenase C-terminal" evidence="4">
    <location>
        <begin position="341"/>
        <end position="436"/>
    </location>
</feature>
<dbReference type="PANTHER" id="PTHR43491:SF1">
    <property type="entry name" value="UDP-N-ACETYL-D-MANNOSAMINE DEHYDROGENASE"/>
    <property type="match status" value="1"/>
</dbReference>
<dbReference type="Gene3D" id="3.40.50.720">
    <property type="entry name" value="NAD(P)-binding Rossmann-like Domain"/>
    <property type="match status" value="2"/>
</dbReference>
<dbReference type="GO" id="GO:0047004">
    <property type="term" value="F:UDP-N-acetylglucosamine 6-dehydrogenase activity"/>
    <property type="evidence" value="ECO:0007669"/>
    <property type="project" value="UniProtKB-EC"/>
</dbReference>
<protein>
    <submittedName>
        <fullName evidence="5">UDP-N-acetyl-D-glucosamine 6-dehydrogenase</fullName>
        <ecNumber evidence="5">1.1.1.136</ecNumber>
    </submittedName>
</protein>
<dbReference type="InterPro" id="IPR028359">
    <property type="entry name" value="UDP_ManNAc/GlcNAc_DH"/>
</dbReference>
<accession>A0A383RGA2</accession>
<dbReference type="SUPFAM" id="SSF52413">
    <property type="entry name" value="UDP-glucose/GDP-mannose dehydrogenase C-terminal domain"/>
    <property type="match status" value="1"/>
</dbReference>
<dbReference type="PANTHER" id="PTHR43491">
    <property type="entry name" value="UDP-N-ACETYL-D-MANNOSAMINE DEHYDROGENASE"/>
    <property type="match status" value="1"/>
</dbReference>
<dbReference type="EMBL" id="LS992241">
    <property type="protein sequence ID" value="SYX85990.1"/>
    <property type="molecule type" value="Genomic_DNA"/>
</dbReference>
<name>A0A383RGA2_PAEAL</name>
<dbReference type="EC" id="1.1.1.136" evidence="5"/>
<dbReference type="Pfam" id="PF03721">
    <property type="entry name" value="UDPG_MGDP_dh_N"/>
    <property type="match status" value="1"/>
</dbReference>
<proteinExistence type="inferred from homology"/>
<dbReference type="SUPFAM" id="SSF51735">
    <property type="entry name" value="NAD(P)-binding Rossmann-fold domains"/>
    <property type="match status" value="1"/>
</dbReference>
<evidence type="ECO:0000256" key="3">
    <source>
        <dbReference type="PIRNR" id="PIRNR000124"/>
    </source>
</evidence>
<dbReference type="InterPro" id="IPR036291">
    <property type="entry name" value="NAD(P)-bd_dom_sf"/>
</dbReference>
<evidence type="ECO:0000313" key="6">
    <source>
        <dbReference type="Proteomes" id="UP000304148"/>
    </source>
</evidence>
<keyword evidence="1 5" id="KW-0560">Oxidoreductase</keyword>
<dbReference type="GO" id="GO:0000271">
    <property type="term" value="P:polysaccharide biosynthetic process"/>
    <property type="evidence" value="ECO:0007669"/>
    <property type="project" value="InterPro"/>
</dbReference>
<organism evidence="5 6">
    <name type="scientific">Paenibacillus alvei</name>
    <name type="common">Bacillus alvei</name>
    <dbReference type="NCBI Taxonomy" id="44250"/>
    <lineage>
        <taxon>Bacteria</taxon>
        <taxon>Bacillati</taxon>
        <taxon>Bacillota</taxon>
        <taxon>Bacilli</taxon>
        <taxon>Bacillales</taxon>
        <taxon>Paenibacillaceae</taxon>
        <taxon>Paenibacillus</taxon>
    </lineage>
</organism>
<dbReference type="PIRSF" id="PIRSF500136">
    <property type="entry name" value="UDP_ManNAc_DH"/>
    <property type="match status" value="1"/>
</dbReference>
<evidence type="ECO:0000256" key="1">
    <source>
        <dbReference type="ARBA" id="ARBA00023002"/>
    </source>
</evidence>
<dbReference type="Pfam" id="PF00984">
    <property type="entry name" value="UDPG_MGDP_dh"/>
    <property type="match status" value="1"/>
</dbReference>